<sequence>MMSAETATVVIFATSGHGNWYIAVLEIRRLLQKAGSICQIRILDSRRIYTFPLDPSTDKMLIEHFYASLEHSVATELRESGLRWTSFTITRRGFEADRESCQPVLTITALDPDSPQWWNAILPRLRGVEHGLDVELRYGKLELLTSQEEIDSVDRLHPDAWGNGMVMGASCGYQTAETTGTIGISLTLRDKQGEESLFGLSCHHVVATPEITRAVEDKPLNAAKCGVMVMSPSDGDHKITAQVINNEVKIAQNVLDAKSAKAFVESSAETLNAINEGKERTMENRICSSTLRDYANSGGEVIKEVDTYAAPRTIEGHPPVIKHGRSTGWTTGRLNPVVTVWNSEFMMGYYGREKSMWTWTAVSCPAKSICQPGDSGAMIIDNGEYAGRFLGHLFAQTTGFPELGHFIPLHLTFQDVEETTGFTVISLKLNL</sequence>
<evidence type="ECO:0000313" key="1">
    <source>
        <dbReference type="EMBL" id="EXJ83337.1"/>
    </source>
</evidence>
<dbReference type="EMBL" id="AMWN01000006">
    <property type="protein sequence ID" value="EXJ83337.1"/>
    <property type="molecule type" value="Genomic_DNA"/>
</dbReference>
<dbReference type="GeneID" id="19161822"/>
<accession>W9XS36</accession>
<dbReference type="STRING" id="1182541.W9XS36"/>
<keyword evidence="2" id="KW-1185">Reference proteome</keyword>
<dbReference type="Proteomes" id="UP000019484">
    <property type="component" value="Unassembled WGS sequence"/>
</dbReference>
<protein>
    <submittedName>
        <fullName evidence="1">Uncharacterized protein</fullName>
    </submittedName>
</protein>
<proteinExistence type="predicted"/>
<organism evidence="1 2">
    <name type="scientific">Capronia coronata CBS 617.96</name>
    <dbReference type="NCBI Taxonomy" id="1182541"/>
    <lineage>
        <taxon>Eukaryota</taxon>
        <taxon>Fungi</taxon>
        <taxon>Dikarya</taxon>
        <taxon>Ascomycota</taxon>
        <taxon>Pezizomycotina</taxon>
        <taxon>Eurotiomycetes</taxon>
        <taxon>Chaetothyriomycetidae</taxon>
        <taxon>Chaetothyriales</taxon>
        <taxon>Herpotrichiellaceae</taxon>
        <taxon>Capronia</taxon>
    </lineage>
</organism>
<gene>
    <name evidence="1" type="ORF">A1O1_06958</name>
</gene>
<dbReference type="HOGENOM" id="CLU_020547_1_0_1"/>
<dbReference type="AlphaFoldDB" id="W9XS36"/>
<reference evidence="1 2" key="1">
    <citation type="submission" date="2013-03" db="EMBL/GenBank/DDBJ databases">
        <title>The Genome Sequence of Capronia coronata CBS 617.96.</title>
        <authorList>
            <consortium name="The Broad Institute Genomics Platform"/>
            <person name="Cuomo C."/>
            <person name="de Hoog S."/>
            <person name="Gorbushina A."/>
            <person name="Walker B."/>
            <person name="Young S.K."/>
            <person name="Zeng Q."/>
            <person name="Gargeya S."/>
            <person name="Fitzgerald M."/>
            <person name="Haas B."/>
            <person name="Abouelleil A."/>
            <person name="Allen A.W."/>
            <person name="Alvarado L."/>
            <person name="Arachchi H.M."/>
            <person name="Berlin A.M."/>
            <person name="Chapman S.B."/>
            <person name="Gainer-Dewar J."/>
            <person name="Goldberg J."/>
            <person name="Griggs A."/>
            <person name="Gujja S."/>
            <person name="Hansen M."/>
            <person name="Howarth C."/>
            <person name="Imamovic A."/>
            <person name="Ireland A."/>
            <person name="Larimer J."/>
            <person name="McCowan C."/>
            <person name="Murphy C."/>
            <person name="Pearson M."/>
            <person name="Poon T.W."/>
            <person name="Priest M."/>
            <person name="Roberts A."/>
            <person name="Saif S."/>
            <person name="Shea T."/>
            <person name="Sisk P."/>
            <person name="Sykes S."/>
            <person name="Wortman J."/>
            <person name="Nusbaum C."/>
            <person name="Birren B."/>
        </authorList>
    </citation>
    <scope>NUCLEOTIDE SEQUENCE [LARGE SCALE GENOMIC DNA]</scope>
    <source>
        <strain evidence="1 2">CBS 617.96</strain>
    </source>
</reference>
<comment type="caution">
    <text evidence="1">The sequence shown here is derived from an EMBL/GenBank/DDBJ whole genome shotgun (WGS) entry which is preliminary data.</text>
</comment>
<dbReference type="RefSeq" id="XP_007726023.1">
    <property type="nucleotide sequence ID" value="XM_007727833.1"/>
</dbReference>
<name>W9XS36_9EURO</name>
<dbReference type="eggNOG" id="ENOG502SKD3">
    <property type="taxonomic scope" value="Eukaryota"/>
</dbReference>
<dbReference type="OrthoDB" id="3796887at2759"/>
<evidence type="ECO:0000313" key="2">
    <source>
        <dbReference type="Proteomes" id="UP000019484"/>
    </source>
</evidence>